<keyword evidence="1" id="KW-1133">Transmembrane helix</keyword>
<dbReference type="Pfam" id="PF07963">
    <property type="entry name" value="N_methyl"/>
    <property type="match status" value="1"/>
</dbReference>
<gene>
    <name evidence="3" type="ORF">HOV93_18280</name>
</gene>
<dbReference type="PANTHER" id="PTHR30093">
    <property type="entry name" value="GENERAL SECRETION PATHWAY PROTEIN G"/>
    <property type="match status" value="1"/>
</dbReference>
<sequence>MATFFVGVLFSFLNVFFFKVCYVTLVINKGRCVSRRAFTLVELLVVIAIIGVLIALLLPAVQQAREAARRSECSNNLKQMGLAVHNFHDTFNGIPWLTRGGGRGSFFVELYRFAEQANAYELLNGGNSAGTKTGMAKSFHTNWDLLTADERSALASIDFMTCPSRRSGDGNAMKDTGNGRGPLSDYAVVLLVDASNKVPQGDFSTNEGQIYFIWDACETNHVENQKGGVRLAKTPSGCGTITGDDLYRSPSPRDSFAYITDGLSNTFIVGEKHVRQEYDAFGKCCDGMMQDGSYAYAQGNWQEYNVARTIAYGLARGPKDVRDTDGDGDLGGPDRDIAMGSWHPGVSQFLRADGSVSAVSVSASRTTLNQMGHATDGQVSSF</sequence>
<dbReference type="AlphaFoldDB" id="A0A7V9A6V3"/>
<organism evidence="3 4">
    <name type="scientific">Bremerella alba</name>
    <dbReference type="NCBI Taxonomy" id="980252"/>
    <lineage>
        <taxon>Bacteria</taxon>
        <taxon>Pseudomonadati</taxon>
        <taxon>Planctomycetota</taxon>
        <taxon>Planctomycetia</taxon>
        <taxon>Pirellulales</taxon>
        <taxon>Pirellulaceae</taxon>
        <taxon>Bremerella</taxon>
    </lineage>
</organism>
<keyword evidence="4" id="KW-1185">Reference proteome</keyword>
<keyword evidence="1" id="KW-0812">Transmembrane</keyword>
<dbReference type="EMBL" id="JABRWO010000004">
    <property type="protein sequence ID" value="MBA2114662.1"/>
    <property type="molecule type" value="Genomic_DNA"/>
</dbReference>
<dbReference type="NCBIfam" id="TIGR02532">
    <property type="entry name" value="IV_pilin_GFxxxE"/>
    <property type="match status" value="1"/>
</dbReference>
<evidence type="ECO:0000313" key="4">
    <source>
        <dbReference type="Proteomes" id="UP000551616"/>
    </source>
</evidence>
<dbReference type="InterPro" id="IPR012902">
    <property type="entry name" value="N_methyl_site"/>
</dbReference>
<evidence type="ECO:0000313" key="3">
    <source>
        <dbReference type="EMBL" id="MBA2114662.1"/>
    </source>
</evidence>
<keyword evidence="1" id="KW-0472">Membrane</keyword>
<dbReference type="Proteomes" id="UP000551616">
    <property type="component" value="Unassembled WGS sequence"/>
</dbReference>
<dbReference type="SUPFAM" id="SSF54523">
    <property type="entry name" value="Pili subunits"/>
    <property type="match status" value="1"/>
</dbReference>
<evidence type="ECO:0000256" key="1">
    <source>
        <dbReference type="SAM" id="Phobius"/>
    </source>
</evidence>
<dbReference type="InterPro" id="IPR011453">
    <property type="entry name" value="DUF1559"/>
</dbReference>
<feature type="domain" description="DUF1559" evidence="2">
    <location>
        <begin position="62"/>
        <end position="361"/>
    </location>
</feature>
<dbReference type="Pfam" id="PF07596">
    <property type="entry name" value="SBP_bac_10"/>
    <property type="match status" value="1"/>
</dbReference>
<reference evidence="3 4" key="1">
    <citation type="submission" date="2020-05" db="EMBL/GenBank/DDBJ databases">
        <title>Bremerella alba sp. nov., a novel planctomycete isolated from the surface of the macroalga Fucus spiralis.</title>
        <authorList>
            <person name="Godinho O."/>
            <person name="Botelho R."/>
            <person name="Albuquerque L."/>
            <person name="Wiegand S."/>
            <person name="Da Costa M.S."/>
            <person name="Lobo-Da-Cunha A."/>
            <person name="Jogler C."/>
            <person name="Lage O.M."/>
        </authorList>
    </citation>
    <scope>NUCLEOTIDE SEQUENCE [LARGE SCALE GENOMIC DNA]</scope>
    <source>
        <strain evidence="3 4">FF15</strain>
    </source>
</reference>
<dbReference type="InterPro" id="IPR045584">
    <property type="entry name" value="Pilin-like"/>
</dbReference>
<feature type="transmembrane region" description="Helical" evidence="1">
    <location>
        <begin position="6"/>
        <end position="27"/>
    </location>
</feature>
<feature type="transmembrane region" description="Helical" evidence="1">
    <location>
        <begin position="39"/>
        <end position="61"/>
    </location>
</feature>
<dbReference type="Gene3D" id="3.30.700.10">
    <property type="entry name" value="Glycoprotein, Type 4 Pilin"/>
    <property type="match status" value="1"/>
</dbReference>
<comment type="caution">
    <text evidence="3">The sequence shown here is derived from an EMBL/GenBank/DDBJ whole genome shotgun (WGS) entry which is preliminary data.</text>
</comment>
<name>A0A7V9A6V3_9BACT</name>
<evidence type="ECO:0000259" key="2">
    <source>
        <dbReference type="Pfam" id="PF07596"/>
    </source>
</evidence>
<dbReference type="PANTHER" id="PTHR30093:SF2">
    <property type="entry name" value="TYPE II SECRETION SYSTEM PROTEIN H"/>
    <property type="match status" value="1"/>
</dbReference>
<proteinExistence type="predicted"/>
<accession>A0A7V9A6V3</accession>
<protein>
    <recommendedName>
        <fullName evidence="2">DUF1559 domain-containing protein</fullName>
    </recommendedName>
</protein>